<dbReference type="AlphaFoldDB" id="A0ABD0R4J4"/>
<protein>
    <submittedName>
        <fullName evidence="1">Uncharacterized protein</fullName>
    </submittedName>
</protein>
<gene>
    <name evidence="1" type="ORF">M9458_011744</name>
</gene>
<keyword evidence="2" id="KW-1185">Reference proteome</keyword>
<evidence type="ECO:0000313" key="2">
    <source>
        <dbReference type="Proteomes" id="UP001529510"/>
    </source>
</evidence>
<feature type="non-terminal residue" evidence="1">
    <location>
        <position position="1"/>
    </location>
</feature>
<feature type="non-terminal residue" evidence="1">
    <location>
        <position position="62"/>
    </location>
</feature>
<accession>A0ABD0R4J4</accession>
<reference evidence="1 2" key="1">
    <citation type="submission" date="2024-05" db="EMBL/GenBank/DDBJ databases">
        <title>Genome sequencing and assembly of Indian major carp, Cirrhinus mrigala (Hamilton, 1822).</title>
        <authorList>
            <person name="Mohindra V."/>
            <person name="Chowdhury L.M."/>
            <person name="Lal K."/>
            <person name="Jena J.K."/>
        </authorList>
    </citation>
    <scope>NUCLEOTIDE SEQUENCE [LARGE SCALE GENOMIC DNA]</scope>
    <source>
        <strain evidence="1">CM1030</strain>
        <tissue evidence="1">Blood</tissue>
    </source>
</reference>
<dbReference type="EMBL" id="JAMKFB020000005">
    <property type="protein sequence ID" value="KAL0193448.1"/>
    <property type="molecule type" value="Genomic_DNA"/>
</dbReference>
<sequence>LFSHVDDPFLDDPLPREYVLYLKPSGPLLNQLSNFWQQSRITCGKNKAHNIFPHITLCQFFM</sequence>
<organism evidence="1 2">
    <name type="scientific">Cirrhinus mrigala</name>
    <name type="common">Mrigala</name>
    <dbReference type="NCBI Taxonomy" id="683832"/>
    <lineage>
        <taxon>Eukaryota</taxon>
        <taxon>Metazoa</taxon>
        <taxon>Chordata</taxon>
        <taxon>Craniata</taxon>
        <taxon>Vertebrata</taxon>
        <taxon>Euteleostomi</taxon>
        <taxon>Actinopterygii</taxon>
        <taxon>Neopterygii</taxon>
        <taxon>Teleostei</taxon>
        <taxon>Ostariophysi</taxon>
        <taxon>Cypriniformes</taxon>
        <taxon>Cyprinidae</taxon>
        <taxon>Labeoninae</taxon>
        <taxon>Labeonini</taxon>
        <taxon>Cirrhinus</taxon>
    </lineage>
</organism>
<comment type="caution">
    <text evidence="1">The sequence shown here is derived from an EMBL/GenBank/DDBJ whole genome shotgun (WGS) entry which is preliminary data.</text>
</comment>
<name>A0ABD0R4J4_CIRMR</name>
<dbReference type="Proteomes" id="UP001529510">
    <property type="component" value="Unassembled WGS sequence"/>
</dbReference>
<evidence type="ECO:0000313" key="1">
    <source>
        <dbReference type="EMBL" id="KAL0193448.1"/>
    </source>
</evidence>
<proteinExistence type="predicted"/>